<feature type="compositionally biased region" description="Basic and acidic residues" evidence="1">
    <location>
        <begin position="73"/>
        <end position="86"/>
    </location>
</feature>
<dbReference type="Proteomes" id="UP000735302">
    <property type="component" value="Unassembled WGS sequence"/>
</dbReference>
<protein>
    <submittedName>
        <fullName evidence="2">Uncharacterized protein</fullName>
    </submittedName>
</protein>
<dbReference type="EMBL" id="BLXT01002163">
    <property type="protein sequence ID" value="GFN91783.1"/>
    <property type="molecule type" value="Genomic_DNA"/>
</dbReference>
<name>A0AAV3Z8Y3_9GAST</name>
<keyword evidence="3" id="KW-1185">Reference proteome</keyword>
<accession>A0AAV3Z8Y3</accession>
<dbReference type="AlphaFoldDB" id="A0AAV3Z8Y3"/>
<sequence length="169" mass="18062">MARFVRSTTIGFLAVCTLLLLIYLTSVKVSPPLVVGVTMSQSKCNNCRWGTPYEQQAAISHGSPLGQGAGDGARSRDRRVPADLRADSLTTVPPTPPNRGRCASSLSKKGRKLLRKSRTTLPQLLCSSSIWLGVGGTADGESTLRSSETLLSRIRALSPAPRPYGRPEA</sequence>
<gene>
    <name evidence="2" type="ORF">PoB_001828900</name>
</gene>
<organism evidence="2 3">
    <name type="scientific">Plakobranchus ocellatus</name>
    <dbReference type="NCBI Taxonomy" id="259542"/>
    <lineage>
        <taxon>Eukaryota</taxon>
        <taxon>Metazoa</taxon>
        <taxon>Spiralia</taxon>
        <taxon>Lophotrochozoa</taxon>
        <taxon>Mollusca</taxon>
        <taxon>Gastropoda</taxon>
        <taxon>Heterobranchia</taxon>
        <taxon>Euthyneura</taxon>
        <taxon>Panpulmonata</taxon>
        <taxon>Sacoglossa</taxon>
        <taxon>Placobranchoidea</taxon>
        <taxon>Plakobranchidae</taxon>
        <taxon>Plakobranchus</taxon>
    </lineage>
</organism>
<evidence type="ECO:0000313" key="3">
    <source>
        <dbReference type="Proteomes" id="UP000735302"/>
    </source>
</evidence>
<evidence type="ECO:0000256" key="1">
    <source>
        <dbReference type="SAM" id="MobiDB-lite"/>
    </source>
</evidence>
<feature type="region of interest" description="Disordered" evidence="1">
    <location>
        <begin position="60"/>
        <end position="109"/>
    </location>
</feature>
<evidence type="ECO:0000313" key="2">
    <source>
        <dbReference type="EMBL" id="GFN91783.1"/>
    </source>
</evidence>
<proteinExistence type="predicted"/>
<reference evidence="2 3" key="1">
    <citation type="journal article" date="2021" name="Elife">
        <title>Chloroplast acquisition without the gene transfer in kleptoplastic sea slugs, Plakobranchus ocellatus.</title>
        <authorList>
            <person name="Maeda T."/>
            <person name="Takahashi S."/>
            <person name="Yoshida T."/>
            <person name="Shimamura S."/>
            <person name="Takaki Y."/>
            <person name="Nagai Y."/>
            <person name="Toyoda A."/>
            <person name="Suzuki Y."/>
            <person name="Arimoto A."/>
            <person name="Ishii H."/>
            <person name="Satoh N."/>
            <person name="Nishiyama T."/>
            <person name="Hasebe M."/>
            <person name="Maruyama T."/>
            <person name="Minagawa J."/>
            <person name="Obokata J."/>
            <person name="Shigenobu S."/>
        </authorList>
    </citation>
    <scope>NUCLEOTIDE SEQUENCE [LARGE SCALE GENOMIC DNA]</scope>
</reference>
<comment type="caution">
    <text evidence="2">The sequence shown here is derived from an EMBL/GenBank/DDBJ whole genome shotgun (WGS) entry which is preliminary data.</text>
</comment>